<reference evidence="2 3" key="1">
    <citation type="submission" date="2019-10" db="EMBL/GenBank/DDBJ databases">
        <authorList>
            <person name="Palmer J.M."/>
        </authorList>
    </citation>
    <scope>NUCLEOTIDE SEQUENCE [LARGE SCALE GENOMIC DNA]</scope>
    <source>
        <strain evidence="2 3">TWF730</strain>
    </source>
</reference>
<evidence type="ECO:0000313" key="3">
    <source>
        <dbReference type="Proteomes" id="UP001373714"/>
    </source>
</evidence>
<evidence type="ECO:0000256" key="1">
    <source>
        <dbReference type="SAM" id="MobiDB-lite"/>
    </source>
</evidence>
<dbReference type="EMBL" id="JAVHNS010000008">
    <property type="protein sequence ID" value="KAK6346249.1"/>
    <property type="molecule type" value="Genomic_DNA"/>
</dbReference>
<proteinExistence type="predicted"/>
<keyword evidence="3" id="KW-1185">Reference proteome</keyword>
<dbReference type="AlphaFoldDB" id="A0AAV9UPG6"/>
<protein>
    <submittedName>
        <fullName evidence="2">Uncharacterized protein</fullName>
    </submittedName>
</protein>
<sequence length="86" mass="9692">MYSQQPVLSYLPNPPQPYQMPMIGPPYGPPIHPYSQGAHMPFPENRGKMRAKRRIWQPSQGTNRGNSPDFNPNGPTSNAPIDTGFW</sequence>
<organism evidence="2 3">
    <name type="scientific">Orbilia blumenaviensis</name>
    <dbReference type="NCBI Taxonomy" id="1796055"/>
    <lineage>
        <taxon>Eukaryota</taxon>
        <taxon>Fungi</taxon>
        <taxon>Dikarya</taxon>
        <taxon>Ascomycota</taxon>
        <taxon>Pezizomycotina</taxon>
        <taxon>Orbiliomycetes</taxon>
        <taxon>Orbiliales</taxon>
        <taxon>Orbiliaceae</taxon>
        <taxon>Orbilia</taxon>
    </lineage>
</organism>
<accession>A0AAV9UPG6</accession>
<feature type="compositionally biased region" description="Polar residues" evidence="1">
    <location>
        <begin position="57"/>
        <end position="80"/>
    </location>
</feature>
<feature type="region of interest" description="Disordered" evidence="1">
    <location>
        <begin position="29"/>
        <end position="86"/>
    </location>
</feature>
<name>A0AAV9UPG6_9PEZI</name>
<comment type="caution">
    <text evidence="2">The sequence shown here is derived from an EMBL/GenBank/DDBJ whole genome shotgun (WGS) entry which is preliminary data.</text>
</comment>
<gene>
    <name evidence="2" type="ORF">TWF730_010580</name>
</gene>
<evidence type="ECO:0000313" key="2">
    <source>
        <dbReference type="EMBL" id="KAK6346249.1"/>
    </source>
</evidence>
<dbReference type="Proteomes" id="UP001373714">
    <property type="component" value="Unassembled WGS sequence"/>
</dbReference>